<comment type="pathway">
    <text evidence="1 5">Protein modification; protein lipoylation via endogenous pathway; protein N(6)-(lipoyl)lysine from octanoyl-[acyl-carrier-protein]: step 1/2.</text>
</comment>
<feature type="active site" description="Acyl-thioester intermediate" evidence="6">
    <location>
        <position position="182"/>
    </location>
</feature>
<reference evidence="10" key="1">
    <citation type="journal article" date="2020" name="Stud. Mycol.">
        <title>101 Dothideomycetes genomes: a test case for predicting lifestyles and emergence of pathogens.</title>
        <authorList>
            <person name="Haridas S."/>
            <person name="Albert R."/>
            <person name="Binder M."/>
            <person name="Bloem J."/>
            <person name="Labutti K."/>
            <person name="Salamov A."/>
            <person name="Andreopoulos B."/>
            <person name="Baker S."/>
            <person name="Barry K."/>
            <person name="Bills G."/>
            <person name="Bluhm B."/>
            <person name="Cannon C."/>
            <person name="Castanera R."/>
            <person name="Culley D."/>
            <person name="Daum C."/>
            <person name="Ezra D."/>
            <person name="Gonzalez J."/>
            <person name="Henrissat B."/>
            <person name="Kuo A."/>
            <person name="Liang C."/>
            <person name="Lipzen A."/>
            <person name="Lutzoni F."/>
            <person name="Magnuson J."/>
            <person name="Mondo S."/>
            <person name="Nolan M."/>
            <person name="Ohm R."/>
            <person name="Pangilinan J."/>
            <person name="Park H.-J."/>
            <person name="Ramirez L."/>
            <person name="Alfaro M."/>
            <person name="Sun H."/>
            <person name="Tritt A."/>
            <person name="Yoshinaga Y."/>
            <person name="Zwiers L.-H."/>
            <person name="Turgeon B."/>
            <person name="Goodwin S."/>
            <person name="Spatafora J."/>
            <person name="Crous P."/>
            <person name="Grigoriev I."/>
        </authorList>
    </citation>
    <scope>NUCLEOTIDE SEQUENCE</scope>
    <source>
        <strain evidence="10">CBS 262.69</strain>
    </source>
</reference>
<evidence type="ECO:0000256" key="2">
    <source>
        <dbReference type="ARBA" id="ARBA00007907"/>
    </source>
</evidence>
<evidence type="ECO:0000256" key="6">
    <source>
        <dbReference type="PIRSR" id="PIRSR016262-1"/>
    </source>
</evidence>
<dbReference type="GO" id="GO:0033819">
    <property type="term" value="F:lipoyl(octanoyl) transferase activity"/>
    <property type="evidence" value="ECO:0007669"/>
    <property type="project" value="UniProtKB-EC"/>
</dbReference>
<dbReference type="UniPathway" id="UPA00538">
    <property type="reaction ID" value="UER00592"/>
</dbReference>
<comment type="catalytic activity">
    <reaction evidence="5">
        <text>octanoyl-[ACP] + L-lysyl-[protein] = N(6)-octanoyl-L-lysyl-[protein] + holo-[ACP] + H(+)</text>
        <dbReference type="Rhea" id="RHEA:17665"/>
        <dbReference type="Rhea" id="RHEA-COMP:9636"/>
        <dbReference type="Rhea" id="RHEA-COMP:9685"/>
        <dbReference type="Rhea" id="RHEA-COMP:9752"/>
        <dbReference type="Rhea" id="RHEA-COMP:9928"/>
        <dbReference type="ChEBI" id="CHEBI:15378"/>
        <dbReference type="ChEBI" id="CHEBI:29969"/>
        <dbReference type="ChEBI" id="CHEBI:64479"/>
        <dbReference type="ChEBI" id="CHEBI:78463"/>
        <dbReference type="ChEBI" id="CHEBI:78809"/>
        <dbReference type="EC" id="2.3.1.181"/>
    </reaction>
</comment>
<keyword evidence="3 5" id="KW-0808">Transferase</keyword>
<dbReference type="GO" id="GO:0009249">
    <property type="term" value="P:protein lipoylation"/>
    <property type="evidence" value="ECO:0007669"/>
    <property type="project" value="InterPro"/>
</dbReference>
<proteinExistence type="inferred from homology"/>
<dbReference type="NCBIfam" id="TIGR00214">
    <property type="entry name" value="lipB"/>
    <property type="match status" value="1"/>
</dbReference>
<comment type="similarity">
    <text evidence="2 5">Belongs to the LipB family.</text>
</comment>
<dbReference type="Pfam" id="PF21948">
    <property type="entry name" value="LplA-B_cat"/>
    <property type="match status" value="1"/>
</dbReference>
<gene>
    <name evidence="10" type="ORF">EJ06DRAFT_498340</name>
</gene>
<evidence type="ECO:0000313" key="11">
    <source>
        <dbReference type="Proteomes" id="UP000799640"/>
    </source>
</evidence>
<evidence type="ECO:0000256" key="7">
    <source>
        <dbReference type="PIRSR" id="PIRSR016262-2"/>
    </source>
</evidence>
<dbReference type="InterPro" id="IPR004143">
    <property type="entry name" value="BPL_LPL_catalytic"/>
</dbReference>
<dbReference type="InterPro" id="IPR045864">
    <property type="entry name" value="aa-tRNA-synth_II/BPL/LPL"/>
</dbReference>
<feature type="binding site" evidence="7">
    <location>
        <begin position="164"/>
        <end position="166"/>
    </location>
    <ligand>
        <name>substrate</name>
    </ligand>
</feature>
<dbReference type="PROSITE" id="PS51733">
    <property type="entry name" value="BPL_LPL_CATALYTIC"/>
    <property type="match status" value="1"/>
</dbReference>
<evidence type="ECO:0000256" key="3">
    <source>
        <dbReference type="ARBA" id="ARBA00022679"/>
    </source>
</evidence>
<evidence type="ECO:0000256" key="4">
    <source>
        <dbReference type="ARBA" id="ARBA00023315"/>
    </source>
</evidence>
<dbReference type="PIRSF" id="PIRSF016262">
    <property type="entry name" value="LPLase"/>
    <property type="match status" value="1"/>
</dbReference>
<evidence type="ECO:0000259" key="9">
    <source>
        <dbReference type="PROSITE" id="PS51733"/>
    </source>
</evidence>
<feature type="binding site" evidence="7">
    <location>
        <begin position="84"/>
        <end position="91"/>
    </location>
    <ligand>
        <name>substrate</name>
    </ligand>
</feature>
<feature type="site" description="Lowers pKa of active site Cys" evidence="8">
    <location>
        <position position="148"/>
    </location>
</feature>
<accession>A0A6G1HML5</accession>
<name>A0A6G1HML5_9PEZI</name>
<feature type="binding site" evidence="7">
    <location>
        <begin position="151"/>
        <end position="153"/>
    </location>
    <ligand>
        <name>substrate</name>
    </ligand>
</feature>
<sequence length="236" mass="25245">MHLHHLPLRGLTPYLHSSYLQETLARAILTSKSTSTPHKPPPPTILTAEFNPVYTTGRRTTALSPAEASLLFTDGRAEVHPSPRGGLTTFHGPGQLVAYPILDLRAHGLSARSYICLLEKSLIAVCARYGVPAQTTEHTGVWVTAERKIASVGVHLRRNVSSHGVALNVSTDLWWFNRIVACGLADKQMTSLEAEGATGVSVEDAGCAFVEEMAQRLSGVDGVVTVDEESLGNAAG</sequence>
<evidence type="ECO:0000313" key="10">
    <source>
        <dbReference type="EMBL" id="KAF2397308.1"/>
    </source>
</evidence>
<comment type="function">
    <text evidence="5">Catalyzes the transfer of endogenously produced octanoic acid from octanoyl-acyl-carrier-protein onto the lipoyl domains of lipoate-dependent enzymes. Lipoyl-ACP can also act as a substrate although octanoyl-ACP is likely to be the physiological substrate.</text>
</comment>
<keyword evidence="4 5" id="KW-0012">Acyltransferase</keyword>
<dbReference type="SUPFAM" id="SSF55681">
    <property type="entry name" value="Class II aaRS and biotin synthetases"/>
    <property type="match status" value="1"/>
</dbReference>
<dbReference type="AlphaFoldDB" id="A0A6G1HML5"/>
<dbReference type="OrthoDB" id="19908at2759"/>
<dbReference type="EMBL" id="ML996703">
    <property type="protein sequence ID" value="KAF2397308.1"/>
    <property type="molecule type" value="Genomic_DNA"/>
</dbReference>
<dbReference type="Gene3D" id="3.30.930.10">
    <property type="entry name" value="Bira Bifunctional Protein, Domain 2"/>
    <property type="match status" value="1"/>
</dbReference>
<dbReference type="InterPro" id="IPR020605">
    <property type="entry name" value="Octanoyltransferase_CS"/>
</dbReference>
<dbReference type="PANTHER" id="PTHR10993">
    <property type="entry name" value="OCTANOYLTRANSFERASE"/>
    <property type="match status" value="1"/>
</dbReference>
<dbReference type="Proteomes" id="UP000799640">
    <property type="component" value="Unassembled WGS sequence"/>
</dbReference>
<evidence type="ECO:0000256" key="8">
    <source>
        <dbReference type="PIRSR" id="PIRSR016262-3"/>
    </source>
</evidence>
<dbReference type="CDD" id="cd16444">
    <property type="entry name" value="LipB"/>
    <property type="match status" value="1"/>
</dbReference>
<dbReference type="EC" id="2.3.1.181" evidence="5"/>
<dbReference type="InterPro" id="IPR000544">
    <property type="entry name" value="Octanoyltransferase"/>
</dbReference>
<dbReference type="PANTHER" id="PTHR10993:SF7">
    <property type="entry name" value="LIPOYLTRANSFERASE 2, MITOCHONDRIAL-RELATED"/>
    <property type="match status" value="1"/>
</dbReference>
<feature type="domain" description="BPL/LPL catalytic" evidence="9">
    <location>
        <begin position="39"/>
        <end position="221"/>
    </location>
</feature>
<evidence type="ECO:0000256" key="5">
    <source>
        <dbReference type="PIRNR" id="PIRNR016262"/>
    </source>
</evidence>
<dbReference type="PROSITE" id="PS01313">
    <property type="entry name" value="LIPB"/>
    <property type="match status" value="1"/>
</dbReference>
<protein>
    <recommendedName>
        <fullName evidence="5">Octanoyltransferase</fullName>
        <ecNumber evidence="5">2.3.1.181</ecNumber>
    </recommendedName>
</protein>
<evidence type="ECO:0000256" key="1">
    <source>
        <dbReference type="ARBA" id="ARBA00004821"/>
    </source>
</evidence>
<keyword evidence="11" id="KW-1185">Reference proteome</keyword>
<organism evidence="10 11">
    <name type="scientific">Trichodelitschia bisporula</name>
    <dbReference type="NCBI Taxonomy" id="703511"/>
    <lineage>
        <taxon>Eukaryota</taxon>
        <taxon>Fungi</taxon>
        <taxon>Dikarya</taxon>
        <taxon>Ascomycota</taxon>
        <taxon>Pezizomycotina</taxon>
        <taxon>Dothideomycetes</taxon>
        <taxon>Dothideomycetes incertae sedis</taxon>
        <taxon>Phaeotrichales</taxon>
        <taxon>Phaeotrichaceae</taxon>
        <taxon>Trichodelitschia</taxon>
    </lineage>
</organism>